<organism evidence="1 2">
    <name type="scientific">Oedothorax gibbosus</name>
    <dbReference type="NCBI Taxonomy" id="931172"/>
    <lineage>
        <taxon>Eukaryota</taxon>
        <taxon>Metazoa</taxon>
        <taxon>Ecdysozoa</taxon>
        <taxon>Arthropoda</taxon>
        <taxon>Chelicerata</taxon>
        <taxon>Arachnida</taxon>
        <taxon>Araneae</taxon>
        <taxon>Araneomorphae</taxon>
        <taxon>Entelegynae</taxon>
        <taxon>Araneoidea</taxon>
        <taxon>Linyphiidae</taxon>
        <taxon>Erigoninae</taxon>
        <taxon>Oedothorax</taxon>
    </lineage>
</organism>
<reference evidence="1 2" key="1">
    <citation type="journal article" date="2022" name="Nat. Ecol. Evol.">
        <title>A masculinizing supergene underlies an exaggerated male reproductive morph in a spider.</title>
        <authorList>
            <person name="Hendrickx F."/>
            <person name="De Corte Z."/>
            <person name="Sonet G."/>
            <person name="Van Belleghem S.M."/>
            <person name="Kostlbacher S."/>
            <person name="Vangestel C."/>
        </authorList>
    </citation>
    <scope>NUCLEOTIDE SEQUENCE [LARGE SCALE GENOMIC DNA]</scope>
    <source>
        <strain evidence="1">W744_W776</strain>
    </source>
</reference>
<name>A0AAV6VD83_9ARAC</name>
<sequence length="85" mass="10179">MKLKNRVQSLWQTLFQKRLFKSAHGIQALEYPAKENWLNLFGFNQDRQFGILTCSFCPYQTSHTATMKRHVNVHIDLSEKYNFRK</sequence>
<keyword evidence="2" id="KW-1185">Reference proteome</keyword>
<protein>
    <recommendedName>
        <fullName evidence="3">BED-type domain-containing protein</fullName>
    </recommendedName>
</protein>
<evidence type="ECO:0000313" key="2">
    <source>
        <dbReference type="Proteomes" id="UP000827092"/>
    </source>
</evidence>
<evidence type="ECO:0000313" key="1">
    <source>
        <dbReference type="EMBL" id="KAG8193638.1"/>
    </source>
</evidence>
<comment type="caution">
    <text evidence="1">The sequence shown here is derived from an EMBL/GenBank/DDBJ whole genome shotgun (WGS) entry which is preliminary data.</text>
</comment>
<dbReference type="Proteomes" id="UP000827092">
    <property type="component" value="Unassembled WGS sequence"/>
</dbReference>
<gene>
    <name evidence="1" type="ORF">JTE90_002894</name>
</gene>
<dbReference type="AlphaFoldDB" id="A0AAV6VD83"/>
<evidence type="ECO:0008006" key="3">
    <source>
        <dbReference type="Google" id="ProtNLM"/>
    </source>
</evidence>
<accession>A0AAV6VD83</accession>
<dbReference type="EMBL" id="JAFNEN010000117">
    <property type="protein sequence ID" value="KAG8193638.1"/>
    <property type="molecule type" value="Genomic_DNA"/>
</dbReference>
<proteinExistence type="predicted"/>